<evidence type="ECO:0000313" key="1">
    <source>
        <dbReference type="EMBL" id="CAB3979942.1"/>
    </source>
</evidence>
<protein>
    <submittedName>
        <fullName evidence="1">Uncharacterized protein</fullName>
    </submittedName>
</protein>
<keyword evidence="2" id="KW-1185">Reference proteome</keyword>
<proteinExistence type="predicted"/>
<evidence type="ECO:0000313" key="2">
    <source>
        <dbReference type="Proteomes" id="UP001152795"/>
    </source>
</evidence>
<name>A0A6S7FUA7_PARCT</name>
<dbReference type="Proteomes" id="UP001152795">
    <property type="component" value="Unassembled WGS sequence"/>
</dbReference>
<gene>
    <name evidence="1" type="ORF">PACLA_8A081947</name>
</gene>
<organism evidence="1 2">
    <name type="scientific">Paramuricea clavata</name>
    <name type="common">Red gorgonian</name>
    <name type="synonym">Violescent sea-whip</name>
    <dbReference type="NCBI Taxonomy" id="317549"/>
    <lineage>
        <taxon>Eukaryota</taxon>
        <taxon>Metazoa</taxon>
        <taxon>Cnidaria</taxon>
        <taxon>Anthozoa</taxon>
        <taxon>Octocorallia</taxon>
        <taxon>Malacalcyonacea</taxon>
        <taxon>Plexauridae</taxon>
        <taxon>Paramuricea</taxon>
    </lineage>
</organism>
<reference evidence="1" key="1">
    <citation type="submission" date="2020-04" db="EMBL/GenBank/DDBJ databases">
        <authorList>
            <person name="Alioto T."/>
            <person name="Alioto T."/>
            <person name="Gomez Garrido J."/>
        </authorList>
    </citation>
    <scope>NUCLEOTIDE SEQUENCE</scope>
    <source>
        <strain evidence="1">A484AB</strain>
    </source>
</reference>
<dbReference type="AlphaFoldDB" id="A0A6S7FUA7"/>
<sequence length="121" mass="13388">MAEQAIIIELESGEITEMNEISHRKGEHSSDTIIGALIEYSVSTETLRTLKLILVAKKIEKEKKEDIEYGSDQPDDTIILSRLSAIEDEGPCQSADTVILSATEEGDMSFKANTTFKWPGL</sequence>
<accession>A0A6S7FUA7</accession>
<dbReference type="EMBL" id="CACRXK020000243">
    <property type="protein sequence ID" value="CAB3979942.1"/>
    <property type="molecule type" value="Genomic_DNA"/>
</dbReference>
<comment type="caution">
    <text evidence="1">The sequence shown here is derived from an EMBL/GenBank/DDBJ whole genome shotgun (WGS) entry which is preliminary data.</text>
</comment>